<dbReference type="RefSeq" id="WP_369141540.1">
    <property type="nucleotide sequence ID" value="NZ_JALXRP010000026.1"/>
</dbReference>
<dbReference type="Proteomes" id="UP001560293">
    <property type="component" value="Unassembled WGS sequence"/>
</dbReference>
<dbReference type="EMBL" id="JBFTEZ010000002">
    <property type="protein sequence ID" value="MEX6464499.1"/>
    <property type="molecule type" value="Genomic_DNA"/>
</dbReference>
<sequence>MRGSLAVTAPRLRIQSNAPAPRVRWQESAPLRNRSARRGVVPGVGRSRALGAALVAVGVGLSGCASAGGEEEPTATTTSSASAEESGNPWDLPIEQRPALFDPCADVPADAVEQAVGAPIRLEELLTKSEPGQLQACGWSSDEVVLDLVATWKSHSDYLADPTGVVDGDGHPVGGRNALRLVDQENEPNTCRYLFFTGRGTVALTVSLATTFKTFRGHHFADACDVLQETATTLVEFLPPGDFR</sequence>
<accession>A0ABV3YJS4</accession>
<organism evidence="2 3">
    <name type="scientific">Dietzia cinnamea</name>
    <dbReference type="NCBI Taxonomy" id="321318"/>
    <lineage>
        <taxon>Bacteria</taxon>
        <taxon>Bacillati</taxon>
        <taxon>Actinomycetota</taxon>
        <taxon>Actinomycetes</taxon>
        <taxon>Mycobacteriales</taxon>
        <taxon>Dietziaceae</taxon>
        <taxon>Dietzia</taxon>
    </lineage>
</organism>
<gene>
    <name evidence="2" type="ORF">AB6N35_09110</name>
</gene>
<feature type="compositionally biased region" description="Low complexity" evidence="1">
    <location>
        <begin position="66"/>
        <end position="87"/>
    </location>
</feature>
<evidence type="ECO:0000313" key="2">
    <source>
        <dbReference type="EMBL" id="MEX6464499.1"/>
    </source>
</evidence>
<reference evidence="3" key="1">
    <citation type="submission" date="2024-07" db="EMBL/GenBank/DDBJ databases">
        <title>Pseudomonas strain that inhibits Aeromonas fish pathogens.</title>
        <authorList>
            <person name="Wildschutte H."/>
        </authorList>
    </citation>
    <scope>NUCLEOTIDE SEQUENCE [LARGE SCALE GENOMIC DNA]</scope>
    <source>
        <strain evidence="3">n60</strain>
    </source>
</reference>
<name>A0ABV3YJS4_9ACTN</name>
<keyword evidence="3" id="KW-1185">Reference proteome</keyword>
<proteinExistence type="predicted"/>
<evidence type="ECO:0000256" key="1">
    <source>
        <dbReference type="SAM" id="MobiDB-lite"/>
    </source>
</evidence>
<dbReference type="InterPro" id="IPR024520">
    <property type="entry name" value="DUF3558"/>
</dbReference>
<comment type="caution">
    <text evidence="2">The sequence shown here is derived from an EMBL/GenBank/DDBJ whole genome shotgun (WGS) entry which is preliminary data.</text>
</comment>
<dbReference type="Pfam" id="PF12079">
    <property type="entry name" value="DUF3558"/>
    <property type="match status" value="1"/>
</dbReference>
<evidence type="ECO:0000313" key="3">
    <source>
        <dbReference type="Proteomes" id="UP001560293"/>
    </source>
</evidence>
<feature type="region of interest" description="Disordered" evidence="1">
    <location>
        <begin position="66"/>
        <end position="93"/>
    </location>
</feature>
<protein>
    <submittedName>
        <fullName evidence="2">DUF3558 family protein</fullName>
    </submittedName>
</protein>